<dbReference type="GO" id="GO:0009536">
    <property type="term" value="C:plastid"/>
    <property type="evidence" value="ECO:0007669"/>
    <property type="project" value="UniProtKB-SubCell"/>
</dbReference>
<evidence type="ECO:0000256" key="3">
    <source>
        <dbReference type="ARBA" id="ARBA00022946"/>
    </source>
</evidence>
<keyword evidence="7" id="KW-1185">Reference proteome</keyword>
<feature type="region of interest" description="Disordered" evidence="4">
    <location>
        <begin position="67"/>
        <end position="98"/>
    </location>
</feature>
<dbReference type="AlphaFoldDB" id="A0AAX6GIU0"/>
<evidence type="ECO:0000313" key="6">
    <source>
        <dbReference type="EMBL" id="KAJ6828640.1"/>
    </source>
</evidence>
<dbReference type="InterPro" id="IPR006843">
    <property type="entry name" value="PAP/fibrillin_dom"/>
</dbReference>
<evidence type="ECO:0000256" key="4">
    <source>
        <dbReference type="SAM" id="MobiDB-lite"/>
    </source>
</evidence>
<evidence type="ECO:0000256" key="2">
    <source>
        <dbReference type="ARBA" id="ARBA00022640"/>
    </source>
</evidence>
<dbReference type="InterPro" id="IPR039633">
    <property type="entry name" value="PAP"/>
</dbReference>
<organism evidence="6 7">
    <name type="scientific">Iris pallida</name>
    <name type="common">Sweet iris</name>
    <dbReference type="NCBI Taxonomy" id="29817"/>
    <lineage>
        <taxon>Eukaryota</taxon>
        <taxon>Viridiplantae</taxon>
        <taxon>Streptophyta</taxon>
        <taxon>Embryophyta</taxon>
        <taxon>Tracheophyta</taxon>
        <taxon>Spermatophyta</taxon>
        <taxon>Magnoliopsida</taxon>
        <taxon>Liliopsida</taxon>
        <taxon>Asparagales</taxon>
        <taxon>Iridaceae</taxon>
        <taxon>Iridoideae</taxon>
        <taxon>Irideae</taxon>
        <taxon>Iris</taxon>
    </lineage>
</organism>
<comment type="caution">
    <text evidence="6">The sequence shown here is derived from an EMBL/GenBank/DDBJ whole genome shotgun (WGS) entry which is preliminary data.</text>
</comment>
<name>A0AAX6GIU0_IRIPA</name>
<dbReference type="Proteomes" id="UP001140949">
    <property type="component" value="Unassembled WGS sequence"/>
</dbReference>
<feature type="domain" description="Plastid lipid-associated protein/fibrillin conserved" evidence="5">
    <location>
        <begin position="104"/>
        <end position="313"/>
    </location>
</feature>
<accession>A0AAX6GIU0</accession>
<sequence>MAVSASFSLFSIKNLPKVATVRCTSSQLPLSTSVTSPWLTEKGAPPALLKAQQPSFVARAIASDNKLGKGKGGGGGDDTVAAAEKKKDAGPAAAADQATLPVGELKGKLEDSLKETGRGLNTAGEKRTEILELLTQIEANNPTPAPTKAHDLLDGKWILLYTSHAELFPRLGPVGLQEVVKVGEISQTIDSKALTLQNSVTYHGLVTTTVSTKSKLIVLSPDLIQINVVESIIGAPEFPESIVSDKAEIFGHQIDLSPLKGMIASVTGTISSQPPVNIPIYEHMPMSKSWLLTTYLDENLRISKGEEGCVFVFLKEGFSLLD</sequence>
<evidence type="ECO:0000259" key="5">
    <source>
        <dbReference type="Pfam" id="PF04755"/>
    </source>
</evidence>
<dbReference type="Pfam" id="PF04755">
    <property type="entry name" value="PAP_fibrillin"/>
    <property type="match status" value="1"/>
</dbReference>
<comment type="subcellular location">
    <subcellularLocation>
        <location evidence="1">Plastid</location>
    </subcellularLocation>
</comment>
<dbReference type="PANTHER" id="PTHR31906">
    <property type="entry name" value="PLASTID-LIPID-ASSOCIATED PROTEIN 4, CHLOROPLASTIC-RELATED"/>
    <property type="match status" value="1"/>
</dbReference>
<gene>
    <name evidence="6" type="ORF">M6B38_362540</name>
</gene>
<evidence type="ECO:0000256" key="1">
    <source>
        <dbReference type="ARBA" id="ARBA00004474"/>
    </source>
</evidence>
<reference evidence="6" key="1">
    <citation type="journal article" date="2023" name="GigaByte">
        <title>Genome assembly of the bearded iris, Iris pallida Lam.</title>
        <authorList>
            <person name="Bruccoleri R.E."/>
            <person name="Oakeley E.J."/>
            <person name="Faust A.M.E."/>
            <person name="Altorfer M."/>
            <person name="Dessus-Babus S."/>
            <person name="Burckhardt D."/>
            <person name="Oertli M."/>
            <person name="Naumann U."/>
            <person name="Petersen F."/>
            <person name="Wong J."/>
        </authorList>
    </citation>
    <scope>NUCLEOTIDE SEQUENCE</scope>
    <source>
        <strain evidence="6">GSM-AAB239-AS_SAM_17_03QT</strain>
    </source>
</reference>
<protein>
    <submittedName>
        <fullName evidence="6">Plastid-lipid-associated protein 2, chloroplastic</fullName>
    </submittedName>
</protein>
<keyword evidence="3" id="KW-0809">Transit peptide</keyword>
<evidence type="ECO:0000313" key="7">
    <source>
        <dbReference type="Proteomes" id="UP001140949"/>
    </source>
</evidence>
<dbReference type="EMBL" id="JANAVB010019173">
    <property type="protein sequence ID" value="KAJ6828640.1"/>
    <property type="molecule type" value="Genomic_DNA"/>
</dbReference>
<keyword evidence="2" id="KW-0934">Plastid</keyword>
<proteinExistence type="predicted"/>
<reference evidence="6" key="2">
    <citation type="submission" date="2023-04" db="EMBL/GenBank/DDBJ databases">
        <authorList>
            <person name="Bruccoleri R.E."/>
            <person name="Oakeley E.J."/>
            <person name="Faust A.-M."/>
            <person name="Dessus-Babus S."/>
            <person name="Altorfer M."/>
            <person name="Burckhardt D."/>
            <person name="Oertli M."/>
            <person name="Naumann U."/>
            <person name="Petersen F."/>
            <person name="Wong J."/>
        </authorList>
    </citation>
    <scope>NUCLEOTIDE SEQUENCE</scope>
    <source>
        <strain evidence="6">GSM-AAB239-AS_SAM_17_03QT</strain>
        <tissue evidence="6">Leaf</tissue>
    </source>
</reference>